<dbReference type="AlphaFoldDB" id="A0A1G2S4N9"/>
<sequence length="198" mass="22479">MNLKGLQFIEIVAVVIVLAAIGSGIWHTYGNELTSFASAPLSFGSFAATLEVISAMLIAVFIFVMVYSYMRFRTIRHHEHHHFKPIKTESKQADVRRVQWEVILGHANSENHAEWRLAIMEADKMLEDVLDERGYLGETIGEKLKAAQGRFGTLSLAWEAHKVRNQIAHEQQFDLTKRMTHTALAQYRAVFEELGIIG</sequence>
<reference evidence="2 3" key="1">
    <citation type="journal article" date="2016" name="Nat. Commun.">
        <title>Thousands of microbial genomes shed light on interconnected biogeochemical processes in an aquifer system.</title>
        <authorList>
            <person name="Anantharaman K."/>
            <person name="Brown C.T."/>
            <person name="Hug L.A."/>
            <person name="Sharon I."/>
            <person name="Castelle C.J."/>
            <person name="Probst A.J."/>
            <person name="Thomas B.C."/>
            <person name="Singh A."/>
            <person name="Wilkins M.J."/>
            <person name="Karaoz U."/>
            <person name="Brodie E.L."/>
            <person name="Williams K.H."/>
            <person name="Hubbard S.S."/>
            <person name="Banfield J.F."/>
        </authorList>
    </citation>
    <scope>NUCLEOTIDE SEQUENCE [LARGE SCALE GENOMIC DNA]</scope>
</reference>
<evidence type="ECO:0000313" key="3">
    <source>
        <dbReference type="Proteomes" id="UP000176997"/>
    </source>
</evidence>
<organism evidence="2 3">
    <name type="scientific">Candidatus Yonathbacteria bacterium RIFCSPHIGHO2_01_FULL_51_10</name>
    <dbReference type="NCBI Taxonomy" id="1802723"/>
    <lineage>
        <taxon>Bacteria</taxon>
        <taxon>Candidatus Yonathiibacteriota</taxon>
    </lineage>
</organism>
<comment type="caution">
    <text evidence="2">The sequence shown here is derived from an EMBL/GenBank/DDBJ whole genome shotgun (WGS) entry which is preliminary data.</text>
</comment>
<protein>
    <submittedName>
        <fullName evidence="2">Uncharacterized protein</fullName>
    </submittedName>
</protein>
<keyword evidence="1" id="KW-0472">Membrane</keyword>
<gene>
    <name evidence="2" type="ORF">A2675_03105</name>
</gene>
<keyword evidence="1" id="KW-1133">Transmembrane helix</keyword>
<feature type="transmembrane region" description="Helical" evidence="1">
    <location>
        <begin position="7"/>
        <end position="26"/>
    </location>
</feature>
<dbReference type="EMBL" id="MHUS01000044">
    <property type="protein sequence ID" value="OHA79649.1"/>
    <property type="molecule type" value="Genomic_DNA"/>
</dbReference>
<accession>A0A1G2S4N9</accession>
<evidence type="ECO:0000256" key="1">
    <source>
        <dbReference type="SAM" id="Phobius"/>
    </source>
</evidence>
<proteinExistence type="predicted"/>
<feature type="transmembrane region" description="Helical" evidence="1">
    <location>
        <begin position="46"/>
        <end position="70"/>
    </location>
</feature>
<dbReference type="Proteomes" id="UP000176997">
    <property type="component" value="Unassembled WGS sequence"/>
</dbReference>
<evidence type="ECO:0000313" key="2">
    <source>
        <dbReference type="EMBL" id="OHA79649.1"/>
    </source>
</evidence>
<keyword evidence="1" id="KW-0812">Transmembrane</keyword>
<name>A0A1G2S4N9_9BACT</name>
<dbReference type="STRING" id="1802723.A2675_03105"/>